<comment type="pathway">
    <text evidence="4">Amino-acid biosynthesis; L-proline biosynthesis; L-proline from L-glutamate 5-semialdehyde: step 1/1.</text>
</comment>
<dbReference type="InterPro" id="IPR028939">
    <property type="entry name" value="P5C_Rdtase_cat_N"/>
</dbReference>
<dbReference type="InterPro" id="IPR008927">
    <property type="entry name" value="6-PGluconate_DH-like_C_sf"/>
</dbReference>
<evidence type="ECO:0000256" key="5">
    <source>
        <dbReference type="NCBIfam" id="TIGR00112"/>
    </source>
</evidence>
<dbReference type="GeneID" id="75273126"/>
<dbReference type="NCBIfam" id="TIGR00112">
    <property type="entry name" value="proC"/>
    <property type="match status" value="1"/>
</dbReference>
<gene>
    <name evidence="4 9" type="primary">proC</name>
    <name evidence="9" type="ORF">O9570_18820</name>
</gene>
<organism evidence="9 10">
    <name type="scientific">Alcaligenes xylosoxydans xylosoxydans</name>
    <name type="common">Achromobacter xylosoxidans</name>
    <dbReference type="NCBI Taxonomy" id="85698"/>
    <lineage>
        <taxon>Bacteria</taxon>
        <taxon>Pseudomonadati</taxon>
        <taxon>Pseudomonadota</taxon>
        <taxon>Betaproteobacteria</taxon>
        <taxon>Burkholderiales</taxon>
        <taxon>Alcaligenaceae</taxon>
        <taxon>Achromobacter</taxon>
    </lineage>
</organism>
<dbReference type="AlphaFoldDB" id="A0A0D6IQR2"/>
<dbReference type="KEGG" id="axx:ERS451415_05598"/>
<comment type="similarity">
    <text evidence="1 4">Belongs to the pyrroline-5-carboxylate reductase family.</text>
</comment>
<feature type="binding site" evidence="6">
    <location>
        <begin position="68"/>
        <end position="71"/>
    </location>
    <ligand>
        <name>NADP(+)</name>
        <dbReference type="ChEBI" id="CHEBI:58349"/>
    </ligand>
</feature>
<evidence type="ECO:0000259" key="7">
    <source>
        <dbReference type="Pfam" id="PF03807"/>
    </source>
</evidence>
<dbReference type="Gene3D" id="1.10.3730.10">
    <property type="entry name" value="ProC C-terminal domain-like"/>
    <property type="match status" value="1"/>
</dbReference>
<proteinExistence type="inferred from homology"/>
<evidence type="ECO:0000256" key="4">
    <source>
        <dbReference type="HAMAP-Rule" id="MF_01925"/>
    </source>
</evidence>
<dbReference type="GO" id="GO:0005737">
    <property type="term" value="C:cytoplasm"/>
    <property type="evidence" value="ECO:0007669"/>
    <property type="project" value="UniProtKB-SubCell"/>
</dbReference>
<feature type="binding site" evidence="6">
    <location>
        <begin position="8"/>
        <end position="13"/>
    </location>
    <ligand>
        <name>NADP(+)</name>
        <dbReference type="ChEBI" id="CHEBI:58349"/>
    </ligand>
</feature>
<keyword evidence="4" id="KW-0028">Amino-acid biosynthesis</keyword>
<evidence type="ECO:0000313" key="10">
    <source>
        <dbReference type="Proteomes" id="UP001141992"/>
    </source>
</evidence>
<feature type="domain" description="Pyrroline-5-carboxylate reductase catalytic N-terminal" evidence="7">
    <location>
        <begin position="4"/>
        <end position="97"/>
    </location>
</feature>
<sequence length="268" mass="27390">MRERIVFIGGGNMASAIIDGLLARGRERADFLVVEPFEPARASLLARGLACQASAGPEIADAALCVLATKPQALHDACGQVRAHLSAPATVVSIAAGVSLASLSQWLGGHARIVRAMPNTPAKVGLGMTGLYATASCGAAQRAQVDALFAAVGECIWVDTEAMLDAVTAVTGSGPGYVFHFMAALEQAARELGFGAVDARRLSVAAFRGAAELAAGDDAALIELQERVTSKGGTTYAALTHLREAGVARAIAEAALKAAQRARELSAG</sequence>
<dbReference type="HAMAP" id="MF_01925">
    <property type="entry name" value="P5C_reductase"/>
    <property type="match status" value="1"/>
</dbReference>
<evidence type="ECO:0000256" key="3">
    <source>
        <dbReference type="ARBA" id="ARBA00023002"/>
    </source>
</evidence>
<evidence type="ECO:0000313" key="9">
    <source>
        <dbReference type="EMBL" id="MCZ8403514.1"/>
    </source>
</evidence>
<dbReference type="PANTHER" id="PTHR11645:SF0">
    <property type="entry name" value="PYRROLINE-5-CARBOXYLATE REDUCTASE 3"/>
    <property type="match status" value="1"/>
</dbReference>
<evidence type="ECO:0000256" key="6">
    <source>
        <dbReference type="PIRSR" id="PIRSR000193-1"/>
    </source>
</evidence>
<keyword evidence="4" id="KW-0963">Cytoplasm</keyword>
<dbReference type="EC" id="1.5.1.2" evidence="4 5"/>
<dbReference type="RefSeq" id="WP_024070548.1">
    <property type="nucleotide sequence ID" value="NZ_CP043820.1"/>
</dbReference>
<keyword evidence="4" id="KW-0641">Proline biosynthesis</keyword>
<comment type="subcellular location">
    <subcellularLocation>
        <location evidence="4">Cytoplasm</location>
    </subcellularLocation>
</comment>
<dbReference type="Pfam" id="PF14748">
    <property type="entry name" value="P5CR_dimer"/>
    <property type="match status" value="1"/>
</dbReference>
<keyword evidence="3 4" id="KW-0560">Oxidoreductase</keyword>
<dbReference type="Proteomes" id="UP001141992">
    <property type="component" value="Unassembled WGS sequence"/>
</dbReference>
<name>A0A0D6IQR2_ALCXX</name>
<dbReference type="InterPro" id="IPR029036">
    <property type="entry name" value="P5CR_dimer"/>
</dbReference>
<comment type="catalytic activity">
    <reaction evidence="4">
        <text>L-proline + NADP(+) = (S)-1-pyrroline-5-carboxylate + NADPH + 2 H(+)</text>
        <dbReference type="Rhea" id="RHEA:14109"/>
        <dbReference type="ChEBI" id="CHEBI:15378"/>
        <dbReference type="ChEBI" id="CHEBI:17388"/>
        <dbReference type="ChEBI" id="CHEBI:57783"/>
        <dbReference type="ChEBI" id="CHEBI:58349"/>
        <dbReference type="ChEBI" id="CHEBI:60039"/>
        <dbReference type="EC" id="1.5.1.2"/>
    </reaction>
</comment>
<protein>
    <recommendedName>
        <fullName evidence="4 5">Pyrroline-5-carboxylate reductase</fullName>
        <shortName evidence="4">P5C reductase</shortName>
        <shortName evidence="4">P5CR</shortName>
        <ecNumber evidence="4 5">1.5.1.2</ecNumber>
    </recommendedName>
    <alternativeName>
        <fullName evidence="4">PCA reductase</fullName>
    </alternativeName>
</protein>
<dbReference type="EMBL" id="JAPZVI010000015">
    <property type="protein sequence ID" value="MCZ8403514.1"/>
    <property type="molecule type" value="Genomic_DNA"/>
</dbReference>
<reference evidence="9" key="1">
    <citation type="submission" date="2022-12" db="EMBL/GenBank/DDBJ databases">
        <authorList>
            <person name="Voronina O.L."/>
            <person name="Kunda M.S."/>
            <person name="Ryzhova N."/>
            <person name="Aksenova E.I."/>
        </authorList>
    </citation>
    <scope>NUCLEOTIDE SEQUENCE</scope>
    <source>
        <strain evidence="9">SCCH136:Ach223948</strain>
    </source>
</reference>
<evidence type="ECO:0000259" key="8">
    <source>
        <dbReference type="Pfam" id="PF14748"/>
    </source>
</evidence>
<comment type="caution">
    <text evidence="9">The sequence shown here is derived from an EMBL/GenBank/DDBJ whole genome shotgun (WGS) entry which is preliminary data.</text>
</comment>
<accession>A0A0D6IQR2</accession>
<dbReference type="eggNOG" id="COG0345">
    <property type="taxonomic scope" value="Bacteria"/>
</dbReference>
<dbReference type="Pfam" id="PF03807">
    <property type="entry name" value="F420_oxidored"/>
    <property type="match status" value="1"/>
</dbReference>
<dbReference type="InterPro" id="IPR000304">
    <property type="entry name" value="Pyrroline-COOH_reductase"/>
</dbReference>
<evidence type="ECO:0000256" key="1">
    <source>
        <dbReference type="ARBA" id="ARBA00005525"/>
    </source>
</evidence>
<dbReference type="SUPFAM" id="SSF48179">
    <property type="entry name" value="6-phosphogluconate dehydrogenase C-terminal domain-like"/>
    <property type="match status" value="1"/>
</dbReference>
<comment type="catalytic activity">
    <reaction evidence="4">
        <text>L-proline + NAD(+) = (S)-1-pyrroline-5-carboxylate + NADH + 2 H(+)</text>
        <dbReference type="Rhea" id="RHEA:14105"/>
        <dbReference type="ChEBI" id="CHEBI:15378"/>
        <dbReference type="ChEBI" id="CHEBI:17388"/>
        <dbReference type="ChEBI" id="CHEBI:57540"/>
        <dbReference type="ChEBI" id="CHEBI:57945"/>
        <dbReference type="ChEBI" id="CHEBI:60039"/>
        <dbReference type="EC" id="1.5.1.2"/>
    </reaction>
</comment>
<dbReference type="PIRSF" id="PIRSF000193">
    <property type="entry name" value="Pyrrol-5-carb_rd"/>
    <property type="match status" value="1"/>
</dbReference>
<dbReference type="SUPFAM" id="SSF51735">
    <property type="entry name" value="NAD(P)-binding Rossmann-fold domains"/>
    <property type="match status" value="1"/>
</dbReference>
<dbReference type="InterPro" id="IPR036291">
    <property type="entry name" value="NAD(P)-bd_dom_sf"/>
</dbReference>
<feature type="domain" description="Pyrroline-5-carboxylate reductase dimerisation" evidence="8">
    <location>
        <begin position="161"/>
        <end position="265"/>
    </location>
</feature>
<dbReference type="GO" id="GO:0055129">
    <property type="term" value="P:L-proline biosynthetic process"/>
    <property type="evidence" value="ECO:0007669"/>
    <property type="project" value="UniProtKB-UniRule"/>
</dbReference>
<evidence type="ECO:0000256" key="2">
    <source>
        <dbReference type="ARBA" id="ARBA00022857"/>
    </source>
</evidence>
<comment type="function">
    <text evidence="4">Catalyzes the reduction of 1-pyrroline-5-carboxylate (PCA) to L-proline.</text>
</comment>
<dbReference type="Gene3D" id="3.40.50.720">
    <property type="entry name" value="NAD(P)-binding Rossmann-like Domain"/>
    <property type="match status" value="1"/>
</dbReference>
<dbReference type="PANTHER" id="PTHR11645">
    <property type="entry name" value="PYRROLINE-5-CARBOXYLATE REDUCTASE"/>
    <property type="match status" value="1"/>
</dbReference>
<keyword evidence="2 4" id="KW-0521">NADP</keyword>
<dbReference type="GO" id="GO:0004735">
    <property type="term" value="F:pyrroline-5-carboxylate reductase activity"/>
    <property type="evidence" value="ECO:0007669"/>
    <property type="project" value="UniProtKB-UniRule"/>
</dbReference>